<keyword evidence="2" id="KW-1185">Reference proteome</keyword>
<name>A0A2S6ICL9_9ACTN</name>
<dbReference type="EMBL" id="PTJD01000018">
    <property type="protein sequence ID" value="PPK91965.1"/>
    <property type="molecule type" value="Genomic_DNA"/>
</dbReference>
<organism evidence="1 2">
    <name type="scientific">Kineococcus xinjiangensis</name>
    <dbReference type="NCBI Taxonomy" id="512762"/>
    <lineage>
        <taxon>Bacteria</taxon>
        <taxon>Bacillati</taxon>
        <taxon>Actinomycetota</taxon>
        <taxon>Actinomycetes</taxon>
        <taxon>Kineosporiales</taxon>
        <taxon>Kineosporiaceae</taxon>
        <taxon>Kineococcus</taxon>
    </lineage>
</organism>
<evidence type="ECO:0000313" key="1">
    <source>
        <dbReference type="EMBL" id="PPK91965.1"/>
    </source>
</evidence>
<sequence>MLVVRSYAGKVRDFMRLSLEEAEAYRESYLAERPQLVERLRRRIARTGGPELDGTVEGLEALGVWFFEQLDADAEDGLAGSPSWWQPGAENGSGFFGEKLLSLRQVRLVDEVGAYLGQVLHAVLPQARWVVYRRDPKIRDVNQHATVLEGPFGIFKPESFVYGEALGVVMYREPVNPQALHEVVTFLIDESPTPEGCSDG</sequence>
<gene>
    <name evidence="1" type="ORF">CLV92_1184</name>
</gene>
<dbReference type="Proteomes" id="UP000239485">
    <property type="component" value="Unassembled WGS sequence"/>
</dbReference>
<reference evidence="1 2" key="1">
    <citation type="submission" date="2018-02" db="EMBL/GenBank/DDBJ databases">
        <title>Genomic Encyclopedia of Archaeal and Bacterial Type Strains, Phase II (KMG-II): from individual species to whole genera.</title>
        <authorList>
            <person name="Goeker M."/>
        </authorList>
    </citation>
    <scope>NUCLEOTIDE SEQUENCE [LARGE SCALE GENOMIC DNA]</scope>
    <source>
        <strain evidence="1 2">DSM 22857</strain>
    </source>
</reference>
<evidence type="ECO:0000313" key="2">
    <source>
        <dbReference type="Proteomes" id="UP000239485"/>
    </source>
</evidence>
<proteinExistence type="predicted"/>
<protein>
    <submittedName>
        <fullName evidence="1">Uncharacterized protein</fullName>
    </submittedName>
</protein>
<dbReference type="AlphaFoldDB" id="A0A2S6ICL9"/>
<comment type="caution">
    <text evidence="1">The sequence shown here is derived from an EMBL/GenBank/DDBJ whole genome shotgun (WGS) entry which is preliminary data.</text>
</comment>
<accession>A0A2S6ICL9</accession>